<dbReference type="Proteomes" id="UP000250043">
    <property type="component" value="Unassembled WGS sequence"/>
</dbReference>
<feature type="compositionally biased region" description="Basic and acidic residues" evidence="5">
    <location>
        <begin position="288"/>
        <end position="300"/>
    </location>
</feature>
<dbReference type="EMBL" id="KV722526">
    <property type="protein sequence ID" value="OCH86482.1"/>
    <property type="molecule type" value="Genomic_DNA"/>
</dbReference>
<accession>A0A8E2ATM7</accession>
<dbReference type="AlphaFoldDB" id="A0A8E2ATM7"/>
<evidence type="ECO:0000256" key="2">
    <source>
        <dbReference type="ARBA" id="ARBA00022737"/>
    </source>
</evidence>
<keyword evidence="3" id="KW-0863">Zinc-finger</keyword>
<feature type="compositionally biased region" description="Low complexity" evidence="5">
    <location>
        <begin position="237"/>
        <end position="259"/>
    </location>
</feature>
<feature type="region of interest" description="Disordered" evidence="5">
    <location>
        <begin position="237"/>
        <end position="262"/>
    </location>
</feature>
<keyword evidence="4" id="KW-0862">Zinc</keyword>
<dbReference type="GO" id="GO:0008270">
    <property type="term" value="F:zinc ion binding"/>
    <property type="evidence" value="ECO:0007669"/>
    <property type="project" value="UniProtKB-KW"/>
</dbReference>
<keyword evidence="7" id="KW-1185">Reference proteome</keyword>
<evidence type="ECO:0000256" key="4">
    <source>
        <dbReference type="ARBA" id="ARBA00022833"/>
    </source>
</evidence>
<evidence type="ECO:0000313" key="7">
    <source>
        <dbReference type="Proteomes" id="UP000250043"/>
    </source>
</evidence>
<dbReference type="PANTHER" id="PTHR23057">
    <property type="entry name" value="JUXTAPOSED WITH ANOTHER ZINC FINGER PROTEIN 1"/>
    <property type="match status" value="1"/>
</dbReference>
<evidence type="ECO:0000256" key="3">
    <source>
        <dbReference type="ARBA" id="ARBA00022771"/>
    </source>
</evidence>
<protein>
    <recommendedName>
        <fullName evidence="8">C2H2-type domain-containing protein</fullName>
    </recommendedName>
</protein>
<feature type="compositionally biased region" description="Low complexity" evidence="5">
    <location>
        <begin position="63"/>
        <end position="81"/>
    </location>
</feature>
<evidence type="ECO:0008006" key="8">
    <source>
        <dbReference type="Google" id="ProtNLM"/>
    </source>
</evidence>
<feature type="region of interest" description="Disordered" evidence="5">
    <location>
        <begin position="277"/>
        <end position="300"/>
    </location>
</feature>
<reference evidence="6 7" key="1">
    <citation type="submission" date="2016-07" db="EMBL/GenBank/DDBJ databases">
        <title>Draft genome of the white-rot fungus Obba rivulosa 3A-2.</title>
        <authorList>
            <consortium name="DOE Joint Genome Institute"/>
            <person name="Miettinen O."/>
            <person name="Riley R."/>
            <person name="Acob R."/>
            <person name="Barry K."/>
            <person name="Cullen D."/>
            <person name="De Vries R."/>
            <person name="Hainaut M."/>
            <person name="Hatakka A."/>
            <person name="Henrissat B."/>
            <person name="Hilden K."/>
            <person name="Kuo R."/>
            <person name="Labutti K."/>
            <person name="Lipzen A."/>
            <person name="Makela M.R."/>
            <person name="Sandor L."/>
            <person name="Spatafora J.W."/>
            <person name="Grigoriev I.V."/>
            <person name="Hibbett D.S."/>
        </authorList>
    </citation>
    <scope>NUCLEOTIDE SEQUENCE [LARGE SCALE GENOMIC DNA]</scope>
    <source>
        <strain evidence="6 7">3A-2</strain>
    </source>
</reference>
<sequence length="347" mass="36569">MGLRVPTTVPHLPALLLLAQRPQVPPSRAISPLPARDPASPANMNWLDPLDFTPSHPWPLDSSLHVSRSPSPSPPQHSSDPLFAPNASLEQELCSNFSCCGLALRDLHDLLEHFEEAHVVILGADGRPVYPAFPSPSATVSPTSPGPFASPSPSAPRASLVLGYPHAGPPSPADALGPALQYAQAASTFRDITKLDLSAVAYPAFDASPASSSRASSPVPGDALCLPPALLTVASPAATPAAPRHAPDDPSSPMSPLSSVESERECAYAAGGAAERIKASGRRREGKARRTERQRTLGGRLRDREKAYKCPRLGCTKTYLNPNGLKYHLEKGTCTVVLDSPSSGSEY</sequence>
<dbReference type="OrthoDB" id="3269380at2759"/>
<proteinExistence type="predicted"/>
<keyword evidence="1" id="KW-0479">Metal-binding</keyword>
<evidence type="ECO:0000256" key="5">
    <source>
        <dbReference type="SAM" id="MobiDB-lite"/>
    </source>
</evidence>
<dbReference type="PANTHER" id="PTHR23057:SF0">
    <property type="entry name" value="JUXTAPOSED WITH ANOTHER ZINC FINGER PROTEIN 1"/>
    <property type="match status" value="1"/>
</dbReference>
<gene>
    <name evidence="6" type="ORF">OBBRIDRAFT_224049</name>
</gene>
<keyword evidence="2" id="KW-0677">Repeat</keyword>
<evidence type="ECO:0000256" key="1">
    <source>
        <dbReference type="ARBA" id="ARBA00022723"/>
    </source>
</evidence>
<feature type="region of interest" description="Disordered" evidence="5">
    <location>
        <begin position="63"/>
        <end position="83"/>
    </location>
</feature>
<dbReference type="InterPro" id="IPR051580">
    <property type="entry name" value="ZnF-Chromatin_assoc"/>
</dbReference>
<name>A0A8E2ATM7_9APHY</name>
<dbReference type="GO" id="GO:0005634">
    <property type="term" value="C:nucleus"/>
    <property type="evidence" value="ECO:0007669"/>
    <property type="project" value="TreeGrafter"/>
</dbReference>
<organism evidence="6 7">
    <name type="scientific">Obba rivulosa</name>
    <dbReference type="NCBI Taxonomy" id="1052685"/>
    <lineage>
        <taxon>Eukaryota</taxon>
        <taxon>Fungi</taxon>
        <taxon>Dikarya</taxon>
        <taxon>Basidiomycota</taxon>
        <taxon>Agaricomycotina</taxon>
        <taxon>Agaricomycetes</taxon>
        <taxon>Polyporales</taxon>
        <taxon>Gelatoporiaceae</taxon>
        <taxon>Obba</taxon>
    </lineage>
</organism>
<evidence type="ECO:0000313" key="6">
    <source>
        <dbReference type="EMBL" id="OCH86482.1"/>
    </source>
</evidence>